<evidence type="ECO:0000256" key="1">
    <source>
        <dbReference type="SAM" id="Phobius"/>
    </source>
</evidence>
<feature type="transmembrane region" description="Helical" evidence="1">
    <location>
        <begin position="77"/>
        <end position="95"/>
    </location>
</feature>
<organism evidence="2 3">
    <name type="scientific">Streptomyces albiaxialis</name>
    <dbReference type="NCBI Taxonomy" id="329523"/>
    <lineage>
        <taxon>Bacteria</taxon>
        <taxon>Bacillati</taxon>
        <taxon>Actinomycetota</taxon>
        <taxon>Actinomycetes</taxon>
        <taxon>Kitasatosporales</taxon>
        <taxon>Streptomycetaceae</taxon>
        <taxon>Streptomyces</taxon>
    </lineage>
</organism>
<accession>A0ABN2WFC3</accession>
<dbReference type="EMBL" id="BAAAPE010000013">
    <property type="protein sequence ID" value="GAA2091173.1"/>
    <property type="molecule type" value="Genomic_DNA"/>
</dbReference>
<comment type="caution">
    <text evidence="2">The sequence shown here is derived from an EMBL/GenBank/DDBJ whole genome shotgun (WGS) entry which is preliminary data.</text>
</comment>
<keyword evidence="1" id="KW-0472">Membrane</keyword>
<evidence type="ECO:0008006" key="4">
    <source>
        <dbReference type="Google" id="ProtNLM"/>
    </source>
</evidence>
<dbReference type="SUPFAM" id="SSF47781">
    <property type="entry name" value="RuvA domain 2-like"/>
    <property type="match status" value="1"/>
</dbReference>
<proteinExistence type="predicted"/>
<feature type="transmembrane region" description="Helical" evidence="1">
    <location>
        <begin position="46"/>
        <end position="65"/>
    </location>
</feature>
<evidence type="ECO:0000313" key="3">
    <source>
        <dbReference type="Proteomes" id="UP001500016"/>
    </source>
</evidence>
<evidence type="ECO:0000313" key="2">
    <source>
        <dbReference type="EMBL" id="GAA2091173.1"/>
    </source>
</evidence>
<protein>
    <recommendedName>
        <fullName evidence="4">Helix-hairpin-helix domain-containing protein</fullName>
    </recommendedName>
</protein>
<dbReference type="Proteomes" id="UP001500016">
    <property type="component" value="Unassembled WGS sequence"/>
</dbReference>
<sequence>MGKGKRDRQGTGRLVGSVLWALIPVLTLGFGTAPVMMHAAARLRRVAQALLTVPYIAATGLVFLFDPDVSSTQEMLFGTGMLFNIVVGSGHTFAIRNAVWRDPHRETPRQRALQERQQAVLAARDDARAARETARALAESDPAQALELLIGRADVEGREFPDGGLVDVNNVPSRIIARTLRVPVAKAAEIVRTRAEVGGFSSAEDLSVTADLPPHQLDPVADRLVFLPPSA</sequence>
<dbReference type="InterPro" id="IPR010994">
    <property type="entry name" value="RuvA_2-like"/>
</dbReference>
<feature type="transmembrane region" description="Helical" evidence="1">
    <location>
        <begin position="18"/>
        <end position="39"/>
    </location>
</feature>
<keyword evidence="3" id="KW-1185">Reference proteome</keyword>
<gene>
    <name evidence="2" type="ORF">GCM10009801_56680</name>
</gene>
<keyword evidence="1" id="KW-0812">Transmembrane</keyword>
<reference evidence="2 3" key="1">
    <citation type="journal article" date="2019" name="Int. J. Syst. Evol. Microbiol.">
        <title>The Global Catalogue of Microorganisms (GCM) 10K type strain sequencing project: providing services to taxonomists for standard genome sequencing and annotation.</title>
        <authorList>
            <consortium name="The Broad Institute Genomics Platform"/>
            <consortium name="The Broad Institute Genome Sequencing Center for Infectious Disease"/>
            <person name="Wu L."/>
            <person name="Ma J."/>
        </authorList>
    </citation>
    <scope>NUCLEOTIDE SEQUENCE [LARGE SCALE GENOMIC DNA]</scope>
    <source>
        <strain evidence="2 3">JCM 15478</strain>
    </source>
</reference>
<dbReference type="RefSeq" id="WP_344532129.1">
    <property type="nucleotide sequence ID" value="NZ_BAAAPE010000013.1"/>
</dbReference>
<keyword evidence="1" id="KW-1133">Transmembrane helix</keyword>
<name>A0ABN2WFC3_9ACTN</name>